<name>A0ABW4MRE2_9BACI</name>
<reference evidence="2" key="1">
    <citation type="journal article" date="2019" name="Int. J. Syst. Evol. Microbiol.">
        <title>The Global Catalogue of Microorganisms (GCM) 10K type strain sequencing project: providing services to taxonomists for standard genome sequencing and annotation.</title>
        <authorList>
            <consortium name="The Broad Institute Genomics Platform"/>
            <consortium name="The Broad Institute Genome Sequencing Center for Infectious Disease"/>
            <person name="Wu L."/>
            <person name="Ma J."/>
        </authorList>
    </citation>
    <scope>NUCLEOTIDE SEQUENCE [LARGE SCALE GENOMIC DNA]</scope>
    <source>
        <strain evidence="2">CCUG 15531</strain>
    </source>
</reference>
<proteinExistence type="predicted"/>
<dbReference type="EMBL" id="JBHUEK010000025">
    <property type="protein sequence ID" value="MFD1780214.1"/>
    <property type="molecule type" value="Genomic_DNA"/>
</dbReference>
<evidence type="ECO:0000313" key="2">
    <source>
        <dbReference type="Proteomes" id="UP001597227"/>
    </source>
</evidence>
<sequence length="129" mass="15004">MVKTFLVEKDINEGKILIKELDNANFDVHAAFWLYESDGEYWRFVIASDVVEIEGARKAYEHINKIINETKDTISINLIDISAWSPNHPLIRSLRTVIQTSPTQIADIRFSSKTINNIYIDDAYIYRMH</sequence>
<evidence type="ECO:0000313" key="1">
    <source>
        <dbReference type="EMBL" id="MFD1780214.1"/>
    </source>
</evidence>
<dbReference type="Proteomes" id="UP001597227">
    <property type="component" value="Unassembled WGS sequence"/>
</dbReference>
<protein>
    <submittedName>
        <fullName evidence="1">Uncharacterized protein</fullName>
    </submittedName>
</protein>
<comment type="caution">
    <text evidence="1">The sequence shown here is derived from an EMBL/GenBank/DDBJ whole genome shotgun (WGS) entry which is preliminary data.</text>
</comment>
<gene>
    <name evidence="1" type="ORF">ACFSFW_16240</name>
</gene>
<organism evidence="1 2">
    <name type="scientific">Fredinandcohnia salidurans</name>
    <dbReference type="NCBI Taxonomy" id="2595041"/>
    <lineage>
        <taxon>Bacteria</taxon>
        <taxon>Bacillati</taxon>
        <taxon>Bacillota</taxon>
        <taxon>Bacilli</taxon>
        <taxon>Bacillales</taxon>
        <taxon>Bacillaceae</taxon>
        <taxon>Fredinandcohnia</taxon>
    </lineage>
</organism>
<dbReference type="RefSeq" id="WP_388039804.1">
    <property type="nucleotide sequence ID" value="NZ_JBHUEK010000025.1"/>
</dbReference>
<accession>A0ABW4MRE2</accession>
<keyword evidence="2" id="KW-1185">Reference proteome</keyword>